<dbReference type="EMBL" id="DRYK01000089">
    <property type="protein sequence ID" value="HHP68563.1"/>
    <property type="molecule type" value="Genomic_DNA"/>
</dbReference>
<name>A0A7J3Y171_9CREN</name>
<protein>
    <submittedName>
        <fullName evidence="2">DUF401 family protein</fullName>
    </submittedName>
</protein>
<evidence type="ECO:0000256" key="1">
    <source>
        <dbReference type="SAM" id="Phobius"/>
    </source>
</evidence>
<keyword evidence="1" id="KW-0812">Transmembrane</keyword>
<accession>A0A7J3Y171</accession>
<dbReference type="AlphaFoldDB" id="A0A7J3Y171"/>
<keyword evidence="1" id="KW-1133">Transmembrane helix</keyword>
<sequence>MMASAAFLASISLMVAMMLAGFKPYIVVLASLLLFSAMVFGLSSPLVFYGALNSSFITTLGSLVAAMYLAELFRENIHSREAVESVESVDPRLAGASIPALVGLLPMPGGAYVSATLVDSVYRKTNMKPEEKTFLNFWFRHIWITVWPLYQGVLIASYITGMNVRDIAWMNIPIMLASFLAGLPFLFSFIAGRHENKRRSLPKLVHLWPFGLIALLNLGLNLNVFVSVIATIAVYSIVYKPSLRSHLNALKYSLNPSILTLITVSLIYGHAISVSGLASQLGTFLRPVEASLFAVTTLIVVATGFEFTFSAIAFPVFKPFLNPSNMFYGFLGGFTGSMLSPVHACLVLSADYFKADLKKVYKYLAPATLTTIATSLILRILV</sequence>
<comment type="caution">
    <text evidence="2">The sequence shown here is derived from an EMBL/GenBank/DDBJ whole genome shotgun (WGS) entry which is preliminary data.</text>
</comment>
<proteinExistence type="predicted"/>
<reference evidence="2" key="1">
    <citation type="journal article" date="2020" name="mSystems">
        <title>Genome- and Community-Level Interaction Insights into Carbon Utilization and Element Cycling Functions of Hydrothermarchaeota in Hydrothermal Sediment.</title>
        <authorList>
            <person name="Zhou Z."/>
            <person name="Liu Y."/>
            <person name="Xu W."/>
            <person name="Pan J."/>
            <person name="Luo Z.H."/>
            <person name="Li M."/>
        </authorList>
    </citation>
    <scope>NUCLEOTIDE SEQUENCE [LARGE SCALE GENOMIC DNA]</scope>
    <source>
        <strain evidence="2">SpSt-110</strain>
    </source>
</reference>
<keyword evidence="1" id="KW-0472">Membrane</keyword>
<evidence type="ECO:0000313" key="2">
    <source>
        <dbReference type="EMBL" id="HHP68563.1"/>
    </source>
</evidence>
<dbReference type="PANTHER" id="PTHR39556">
    <property type="entry name" value="PROTEIN, PUTATIVE-RELATED"/>
    <property type="match status" value="1"/>
</dbReference>
<feature type="transmembrane region" description="Helical" evidence="1">
    <location>
        <begin position="51"/>
        <end position="70"/>
    </location>
</feature>
<feature type="transmembrane region" description="Helical" evidence="1">
    <location>
        <begin position="326"/>
        <end position="348"/>
    </location>
</feature>
<dbReference type="PANTHER" id="PTHR39556:SF1">
    <property type="entry name" value="PROTEIN, PUTATIVE-RELATED"/>
    <property type="match status" value="1"/>
</dbReference>
<feature type="transmembrane region" description="Helical" evidence="1">
    <location>
        <begin position="167"/>
        <end position="191"/>
    </location>
</feature>
<feature type="transmembrane region" description="Helical" evidence="1">
    <location>
        <begin position="360"/>
        <end position="381"/>
    </location>
</feature>
<feature type="transmembrane region" description="Helical" evidence="1">
    <location>
        <begin position="258"/>
        <end position="278"/>
    </location>
</feature>
<feature type="transmembrane region" description="Helical" evidence="1">
    <location>
        <begin position="137"/>
        <end position="161"/>
    </location>
</feature>
<organism evidence="2">
    <name type="scientific">Thermogladius calderae</name>
    <dbReference type="NCBI Taxonomy" id="1200300"/>
    <lineage>
        <taxon>Archaea</taxon>
        <taxon>Thermoproteota</taxon>
        <taxon>Thermoprotei</taxon>
        <taxon>Desulfurococcales</taxon>
        <taxon>Desulfurococcaceae</taxon>
        <taxon>Thermogladius</taxon>
    </lineage>
</organism>
<feature type="transmembrane region" description="Helical" evidence="1">
    <location>
        <begin position="290"/>
        <end position="314"/>
    </location>
</feature>
<dbReference type="Pfam" id="PF04165">
    <property type="entry name" value="DUF401"/>
    <property type="match status" value="1"/>
</dbReference>
<feature type="transmembrane region" description="Helical" evidence="1">
    <location>
        <begin position="212"/>
        <end position="238"/>
    </location>
</feature>
<dbReference type="InterPro" id="IPR007294">
    <property type="entry name" value="DUF401"/>
</dbReference>
<gene>
    <name evidence="2" type="ORF">ENM60_07280</name>
</gene>